<evidence type="ECO:0000313" key="4">
    <source>
        <dbReference type="Proteomes" id="UP000628840"/>
    </source>
</evidence>
<evidence type="ECO:0000256" key="2">
    <source>
        <dbReference type="SAM" id="Phobius"/>
    </source>
</evidence>
<keyword evidence="2" id="KW-0812">Transmembrane</keyword>
<dbReference type="OrthoDB" id="351168at2157"/>
<keyword evidence="2" id="KW-1133">Transmembrane helix</keyword>
<feature type="region of interest" description="Disordered" evidence="1">
    <location>
        <begin position="245"/>
        <end position="264"/>
    </location>
</feature>
<comment type="caution">
    <text evidence="3">The sequence shown here is derived from an EMBL/GenBank/DDBJ whole genome shotgun (WGS) entry which is preliminary data.</text>
</comment>
<accession>A0A830F9W3</accession>
<keyword evidence="2" id="KW-0472">Membrane</keyword>
<name>A0A830F9W3_9EURY</name>
<keyword evidence="4" id="KW-1185">Reference proteome</keyword>
<sequence>MSNRISSTFGSWSDRLTYIIAEGQLVVLGVLFMAGAALVLYQPDLPSIPPIVTGWIAALMLFGPPLLAFWITFVRRLRKARMVTVHHINGVTDTREKYYVAPEIWEERTVDGPSPYPVNDAGAFEVREFEYLEDVDDLRVRGCYMSQLADSKLVSVQAMLEDIHGDMIETWLAYNRLRPRISKMGLQIQGDVINKEAEADERSLMNPGSSVKDRFDAAEGDARENATDGIEDVTAFVADYYDEQGIDAQDGLPQTQEQAQEDSS</sequence>
<evidence type="ECO:0000256" key="1">
    <source>
        <dbReference type="SAM" id="MobiDB-lite"/>
    </source>
</evidence>
<reference evidence="3 4" key="1">
    <citation type="journal article" date="2019" name="Int. J. Syst. Evol. Microbiol.">
        <title>The Global Catalogue of Microorganisms (GCM) 10K type strain sequencing project: providing services to taxonomists for standard genome sequencing and annotation.</title>
        <authorList>
            <consortium name="The Broad Institute Genomics Platform"/>
            <consortium name="The Broad Institute Genome Sequencing Center for Infectious Disease"/>
            <person name="Wu L."/>
            <person name="Ma J."/>
        </authorList>
    </citation>
    <scope>NUCLEOTIDE SEQUENCE [LARGE SCALE GENOMIC DNA]</scope>
    <source>
        <strain evidence="3 4">JCM 19585</strain>
    </source>
</reference>
<gene>
    <name evidence="3" type="ORF">GCM10009037_16910</name>
</gene>
<proteinExistence type="predicted"/>
<dbReference type="AlphaFoldDB" id="A0A830F9W3"/>
<dbReference type="Proteomes" id="UP000628840">
    <property type="component" value="Unassembled WGS sequence"/>
</dbReference>
<dbReference type="EMBL" id="BMPF01000002">
    <property type="protein sequence ID" value="GGL33922.1"/>
    <property type="molecule type" value="Genomic_DNA"/>
</dbReference>
<feature type="transmembrane region" description="Helical" evidence="2">
    <location>
        <begin position="16"/>
        <end position="40"/>
    </location>
</feature>
<evidence type="ECO:0000313" key="3">
    <source>
        <dbReference type="EMBL" id="GGL33922.1"/>
    </source>
</evidence>
<protein>
    <submittedName>
        <fullName evidence="3">Uncharacterized protein</fullName>
    </submittedName>
</protein>
<dbReference type="RefSeq" id="WP_188882636.1">
    <property type="nucleotide sequence ID" value="NZ_BMPF01000002.1"/>
</dbReference>
<feature type="transmembrane region" description="Helical" evidence="2">
    <location>
        <begin position="52"/>
        <end position="73"/>
    </location>
</feature>
<organism evidence="3 4">
    <name type="scientific">Halarchaeum grantii</name>
    <dbReference type="NCBI Taxonomy" id="1193105"/>
    <lineage>
        <taxon>Archaea</taxon>
        <taxon>Methanobacteriati</taxon>
        <taxon>Methanobacteriota</taxon>
        <taxon>Stenosarchaea group</taxon>
        <taxon>Halobacteria</taxon>
        <taxon>Halobacteriales</taxon>
        <taxon>Halobacteriaceae</taxon>
    </lineage>
</organism>